<organism evidence="4">
    <name type="scientific">Alexandrium monilatum</name>
    <dbReference type="NCBI Taxonomy" id="311494"/>
    <lineage>
        <taxon>Eukaryota</taxon>
        <taxon>Sar</taxon>
        <taxon>Alveolata</taxon>
        <taxon>Dinophyceae</taxon>
        <taxon>Gonyaulacales</taxon>
        <taxon>Pyrocystaceae</taxon>
        <taxon>Alexandrium</taxon>
    </lineage>
</organism>
<dbReference type="PROSITE" id="PS50206">
    <property type="entry name" value="RHODANESE_3"/>
    <property type="match status" value="1"/>
</dbReference>
<feature type="compositionally biased region" description="Basic and acidic residues" evidence="2">
    <location>
        <begin position="305"/>
        <end position="314"/>
    </location>
</feature>
<evidence type="ECO:0000313" key="4">
    <source>
        <dbReference type="EMBL" id="CAE4563343.1"/>
    </source>
</evidence>
<feature type="domain" description="Rhodanese" evidence="3">
    <location>
        <begin position="469"/>
        <end position="562"/>
    </location>
</feature>
<dbReference type="Pfam" id="PF03959">
    <property type="entry name" value="FSH1"/>
    <property type="match status" value="1"/>
</dbReference>
<dbReference type="CDD" id="cd00158">
    <property type="entry name" value="RHOD"/>
    <property type="match status" value="1"/>
</dbReference>
<keyword evidence="1" id="KW-0378">Hydrolase</keyword>
<reference evidence="4" key="1">
    <citation type="submission" date="2021-01" db="EMBL/GenBank/DDBJ databases">
        <authorList>
            <person name="Corre E."/>
            <person name="Pelletier E."/>
            <person name="Niang G."/>
            <person name="Scheremetjew M."/>
            <person name="Finn R."/>
            <person name="Kale V."/>
            <person name="Holt S."/>
            <person name="Cochrane G."/>
            <person name="Meng A."/>
            <person name="Brown T."/>
            <person name="Cohen L."/>
        </authorList>
    </citation>
    <scope>NUCLEOTIDE SEQUENCE</scope>
    <source>
        <strain evidence="4">CCMP3105</strain>
    </source>
</reference>
<evidence type="ECO:0000259" key="3">
    <source>
        <dbReference type="PROSITE" id="PS50206"/>
    </source>
</evidence>
<name>A0A7S4PUN8_9DINO</name>
<evidence type="ECO:0000256" key="1">
    <source>
        <dbReference type="ARBA" id="ARBA00022801"/>
    </source>
</evidence>
<dbReference type="InterPro" id="IPR029058">
    <property type="entry name" value="AB_hydrolase_fold"/>
</dbReference>
<dbReference type="SUPFAM" id="SSF52821">
    <property type="entry name" value="Rhodanese/Cell cycle control phosphatase"/>
    <property type="match status" value="1"/>
</dbReference>
<dbReference type="Gene3D" id="3.40.250.10">
    <property type="entry name" value="Rhodanese-like domain"/>
    <property type="match status" value="1"/>
</dbReference>
<dbReference type="InterPro" id="IPR001763">
    <property type="entry name" value="Rhodanese-like_dom"/>
</dbReference>
<proteinExistence type="predicted"/>
<dbReference type="InterPro" id="IPR005645">
    <property type="entry name" value="FSH-like_dom"/>
</dbReference>
<dbReference type="InterPro" id="IPR036873">
    <property type="entry name" value="Rhodanese-like_dom_sf"/>
</dbReference>
<dbReference type="PANTHER" id="PTHR48070">
    <property type="entry name" value="ESTERASE OVCA2"/>
    <property type="match status" value="1"/>
</dbReference>
<accession>A0A7S4PUN8</accession>
<dbReference type="SMART" id="SM00450">
    <property type="entry name" value="RHOD"/>
    <property type="match status" value="1"/>
</dbReference>
<dbReference type="InterPro" id="IPR050593">
    <property type="entry name" value="LovG"/>
</dbReference>
<gene>
    <name evidence="4" type="ORF">AMON00008_LOCUS2962</name>
</gene>
<protein>
    <recommendedName>
        <fullName evidence="3">Rhodanese domain-containing protein</fullName>
    </recommendedName>
</protein>
<feature type="region of interest" description="Disordered" evidence="2">
    <location>
        <begin position="301"/>
        <end position="328"/>
    </location>
</feature>
<dbReference type="AlphaFoldDB" id="A0A7S4PUN8"/>
<dbReference type="PANTHER" id="PTHR48070:SF6">
    <property type="entry name" value="ESTERASE OVCA2"/>
    <property type="match status" value="1"/>
</dbReference>
<dbReference type="GO" id="GO:0016787">
    <property type="term" value="F:hydrolase activity"/>
    <property type="evidence" value="ECO:0007669"/>
    <property type="project" value="UniProtKB-KW"/>
</dbReference>
<sequence>MSGASSSTAPGARKTRILAVHGGASNANIMKFQTGPLRKILGSEAEWFFPESAEPWQSAAESIDPDLRRFVEVDPALAFYYAERSPFEVRLAQNKPFVQWFKIVSDGTGPIAEPVTFERSIAWLTDYIAREGPFDVVVNFAQGSIVCNTVLSRLMQSGKGAPWKLSIAFSPTPTPILQRKDHVAPFPQVAFIIASPPDPLYLNVISYERTLYANVEVLEHQDGVSFPVTPPVSRQIYERLASEIRRHCGLVAPAGVTVQEKRRDWAARLAKYRSAGQASPTAGAGTERVAGAGAAGSIPGVIAPRVRERDAPKDEDPEPEEEKPVEVPEVTAQALAEMLRAKTCVVADIANRRRGLPGLEKDDISSVTLRMVPGRARAALTRLKEDGRHLVAASVAGEECQEYCERLVKQFGFQADRLCVLAGGLRSWDVWELENPEAGNELRRAYGLPDLRGTVVGSVGVEALAELLLLRSCIAVDVREPEETRRRAFPGAQKDVSLLMLRKRPHLVKRKLAALREDGRPLVAVSGTGLRCRRYCSLLVDDFGFDADKVCWLEGGLLRWEEWELENREAGDEIRRVHDLPSIREHAPEEGRAARLREHSLDVLT</sequence>
<evidence type="ECO:0000256" key="2">
    <source>
        <dbReference type="SAM" id="MobiDB-lite"/>
    </source>
</evidence>
<dbReference type="GO" id="GO:0005737">
    <property type="term" value="C:cytoplasm"/>
    <property type="evidence" value="ECO:0007669"/>
    <property type="project" value="TreeGrafter"/>
</dbReference>
<dbReference type="EMBL" id="HBNR01004454">
    <property type="protein sequence ID" value="CAE4563343.1"/>
    <property type="molecule type" value="Transcribed_RNA"/>
</dbReference>
<dbReference type="GO" id="GO:0005634">
    <property type="term" value="C:nucleus"/>
    <property type="evidence" value="ECO:0007669"/>
    <property type="project" value="TreeGrafter"/>
</dbReference>
<dbReference type="Gene3D" id="3.40.50.1820">
    <property type="entry name" value="alpha/beta hydrolase"/>
    <property type="match status" value="1"/>
</dbReference>